<keyword evidence="6 14" id="KW-0479">Metal-binding</keyword>
<feature type="binding site" evidence="14">
    <location>
        <position position="322"/>
    </location>
    <ligand>
        <name>Zn(2+)</name>
        <dbReference type="ChEBI" id="CHEBI:29105"/>
        <label>2</label>
    </ligand>
</feature>
<feature type="binding site" evidence="14">
    <location>
        <position position="318"/>
    </location>
    <ligand>
        <name>Zn(2+)</name>
        <dbReference type="ChEBI" id="CHEBI:29105"/>
        <label>2</label>
    </ligand>
</feature>
<dbReference type="CDD" id="cd16012">
    <property type="entry name" value="ALP"/>
    <property type="match status" value="1"/>
</dbReference>
<evidence type="ECO:0000256" key="12">
    <source>
        <dbReference type="ARBA" id="ARBA00023288"/>
    </source>
</evidence>
<evidence type="ECO:0000256" key="7">
    <source>
        <dbReference type="ARBA" id="ARBA00022801"/>
    </source>
</evidence>
<proteinExistence type="inferred from homology"/>
<evidence type="ECO:0000313" key="18">
    <source>
        <dbReference type="Proteomes" id="UP000288716"/>
    </source>
</evidence>
<sequence length="499" mass="55287">MWYSFYWISEARNVIKDKVNNYKQTFGDSPLLERKAKNVIYFLGDGMGLSTITAARIYKGNKDAIRDPTDGFLAFEKFPFSGFVKVNAMDRLVADSASSSTAYLRGVKANFRTLGVTGRVNISDCKASLVPKNRITSIFDWAHSKGKHTGFVTTTRVTHATPAGLYSHSANRDWESKVGASGGCQDIAHQMIHGETAKNIRVMMGGGKREFFPVDCGSHCESGKRTDGRNLVAEWLKQKSVRNLRARYVTTDKQLSALSTKDTDFVLGLFSYNHIPFNLERNSSSTEPTLSRMVAKAIQLLRKNKEGYFLFVEGGRIDHAHHDNKAKLALQETYEFNKAIETAMSMIDIEDTLVVVTSDHSHSLTINGYQSRNADILGVSDHATESHTTLLYGNGPGAKIQKSRRKRSSEDTTSKSYRQKSAAYHGSATHAGEDVPIYATGPGAFMFTGVVDQTYIPHAISYVTCTGHQDSLCSSADKLFAPLTLILLFFRLSCKLQAF</sequence>
<dbReference type="OrthoDB" id="5818554at2759"/>
<dbReference type="AlphaFoldDB" id="A0A443SMK1"/>
<evidence type="ECO:0000256" key="11">
    <source>
        <dbReference type="ARBA" id="ARBA00023180"/>
    </source>
</evidence>
<comment type="similarity">
    <text evidence="2 15">Belongs to the alkaline phosphatase family.</text>
</comment>
<protein>
    <recommendedName>
        <fullName evidence="3">alkaline phosphatase</fullName>
        <ecNumber evidence="3">3.1.3.1</ecNumber>
    </recommendedName>
</protein>
<evidence type="ECO:0000256" key="3">
    <source>
        <dbReference type="ARBA" id="ARBA00012647"/>
    </source>
</evidence>
<comment type="subcellular location">
    <subcellularLocation>
        <location evidence="1">Cell membrane</location>
        <topology evidence="1">Lipid-anchor</topology>
        <topology evidence="1">GPI-anchor</topology>
    </subcellularLocation>
</comment>
<evidence type="ECO:0000256" key="9">
    <source>
        <dbReference type="ARBA" id="ARBA00022842"/>
    </source>
</evidence>
<keyword evidence="18" id="KW-1185">Reference proteome</keyword>
<feature type="binding site" evidence="14">
    <location>
        <position position="430"/>
    </location>
    <ligand>
        <name>Zn(2+)</name>
        <dbReference type="ChEBI" id="CHEBI:29105"/>
        <label>2</label>
    </ligand>
</feature>
<keyword evidence="9 14" id="KW-0460">Magnesium</keyword>
<keyword evidence="11" id="KW-0325">Glycoprotein</keyword>
<name>A0A443SMK1_9ACAR</name>
<feature type="binding site" evidence="14">
    <location>
        <position position="45"/>
    </location>
    <ligand>
        <name>Zn(2+)</name>
        <dbReference type="ChEBI" id="CHEBI:29105"/>
        <label>2</label>
    </ligand>
</feature>
<keyword evidence="7" id="KW-0378">Hydrolase</keyword>
<dbReference type="Gene3D" id="3.40.720.10">
    <property type="entry name" value="Alkaline Phosphatase, subunit A"/>
    <property type="match status" value="1"/>
</dbReference>
<evidence type="ECO:0000256" key="6">
    <source>
        <dbReference type="ARBA" id="ARBA00022723"/>
    </source>
</evidence>
<evidence type="ECO:0000313" key="17">
    <source>
        <dbReference type="EMBL" id="RWS28738.1"/>
    </source>
</evidence>
<dbReference type="InterPro" id="IPR017850">
    <property type="entry name" value="Alkaline_phosphatase_core_sf"/>
</dbReference>
<dbReference type="GO" id="GO:0004035">
    <property type="term" value="F:alkaline phosphatase activity"/>
    <property type="evidence" value="ECO:0007669"/>
    <property type="project" value="UniProtKB-EC"/>
</dbReference>
<dbReference type="Proteomes" id="UP000288716">
    <property type="component" value="Unassembled WGS sequence"/>
</dbReference>
<feature type="region of interest" description="Disordered" evidence="16">
    <location>
        <begin position="391"/>
        <end position="428"/>
    </location>
</feature>
<dbReference type="PANTHER" id="PTHR11596:SF91">
    <property type="entry name" value="ALKALINE PHOSPHATASE-RELATED"/>
    <property type="match status" value="1"/>
</dbReference>
<dbReference type="VEuPathDB" id="VectorBase:LDEU003303"/>
<keyword evidence="8 14" id="KW-0862">Zinc</keyword>
<evidence type="ECO:0000256" key="13">
    <source>
        <dbReference type="PIRSR" id="PIRSR601952-1"/>
    </source>
</evidence>
<feature type="binding site" evidence="14">
    <location>
        <position position="313"/>
    </location>
    <ligand>
        <name>Mg(2+)</name>
        <dbReference type="ChEBI" id="CHEBI:18420"/>
    </ligand>
</feature>
<keyword evidence="4" id="KW-1003">Cell membrane</keyword>
<dbReference type="EMBL" id="NCKV01001238">
    <property type="protein sequence ID" value="RWS28738.1"/>
    <property type="molecule type" value="Genomic_DNA"/>
</dbReference>
<evidence type="ECO:0000256" key="15">
    <source>
        <dbReference type="RuleBase" id="RU003946"/>
    </source>
</evidence>
<dbReference type="SMART" id="SM00098">
    <property type="entry name" value="alkPPc"/>
    <property type="match status" value="1"/>
</dbReference>
<dbReference type="PRINTS" id="PR00113">
    <property type="entry name" value="ALKPHPHTASE"/>
</dbReference>
<evidence type="ECO:0000256" key="5">
    <source>
        <dbReference type="ARBA" id="ARBA00022622"/>
    </source>
</evidence>
<dbReference type="SUPFAM" id="SSF53649">
    <property type="entry name" value="Alkaline phosphatase-like"/>
    <property type="match status" value="1"/>
</dbReference>
<organism evidence="17 18">
    <name type="scientific">Leptotrombidium deliense</name>
    <dbReference type="NCBI Taxonomy" id="299467"/>
    <lineage>
        <taxon>Eukaryota</taxon>
        <taxon>Metazoa</taxon>
        <taxon>Ecdysozoa</taxon>
        <taxon>Arthropoda</taxon>
        <taxon>Chelicerata</taxon>
        <taxon>Arachnida</taxon>
        <taxon>Acari</taxon>
        <taxon>Acariformes</taxon>
        <taxon>Trombidiformes</taxon>
        <taxon>Prostigmata</taxon>
        <taxon>Anystina</taxon>
        <taxon>Parasitengona</taxon>
        <taxon>Trombiculoidea</taxon>
        <taxon>Trombiculidae</taxon>
        <taxon>Leptotrombidium</taxon>
    </lineage>
</organism>
<reference evidence="17 18" key="1">
    <citation type="journal article" date="2018" name="Gigascience">
        <title>Genomes of trombidid mites reveal novel predicted allergens and laterally-transferred genes associated with secondary metabolism.</title>
        <authorList>
            <person name="Dong X."/>
            <person name="Chaisiri K."/>
            <person name="Xia D."/>
            <person name="Armstrong S.D."/>
            <person name="Fang Y."/>
            <person name="Donnelly M.J."/>
            <person name="Kadowaki T."/>
            <person name="McGarry J.W."/>
            <person name="Darby A.C."/>
            <person name="Makepeace B.L."/>
        </authorList>
    </citation>
    <scope>NUCLEOTIDE SEQUENCE [LARGE SCALE GENOMIC DNA]</scope>
    <source>
        <strain evidence="17">UoL-UT</strain>
    </source>
</reference>
<evidence type="ECO:0000256" key="2">
    <source>
        <dbReference type="ARBA" id="ARBA00005984"/>
    </source>
</evidence>
<feature type="binding site" evidence="14">
    <location>
        <position position="161"/>
    </location>
    <ligand>
        <name>Mg(2+)</name>
        <dbReference type="ChEBI" id="CHEBI:18420"/>
    </ligand>
</feature>
<dbReference type="PANTHER" id="PTHR11596">
    <property type="entry name" value="ALKALINE PHOSPHATASE"/>
    <property type="match status" value="1"/>
</dbReference>
<dbReference type="GO" id="GO:0005886">
    <property type="term" value="C:plasma membrane"/>
    <property type="evidence" value="ECO:0007669"/>
    <property type="project" value="UniProtKB-SubCell"/>
</dbReference>
<comment type="cofactor">
    <cofactor evidence="14">
        <name>Zn(2+)</name>
        <dbReference type="ChEBI" id="CHEBI:29105"/>
    </cofactor>
    <text evidence="14">Binds 2 Zn(2+) ions.</text>
</comment>
<dbReference type="InterPro" id="IPR001952">
    <property type="entry name" value="Alkaline_phosphatase"/>
</dbReference>
<keyword evidence="10" id="KW-0472">Membrane</keyword>
<keyword evidence="5" id="KW-0336">GPI-anchor</keyword>
<dbReference type="GO" id="GO:0046872">
    <property type="term" value="F:metal ion binding"/>
    <property type="evidence" value="ECO:0007669"/>
    <property type="project" value="UniProtKB-KW"/>
</dbReference>
<feature type="binding site" evidence="14">
    <location>
        <position position="360"/>
    </location>
    <ligand>
        <name>Zn(2+)</name>
        <dbReference type="ChEBI" id="CHEBI:29105"/>
        <label>2</label>
    </ligand>
</feature>
<dbReference type="FunFam" id="3.40.720.10:FF:000008">
    <property type="entry name" value="Alkaline phosphatase"/>
    <property type="match status" value="1"/>
</dbReference>
<evidence type="ECO:0000256" key="10">
    <source>
        <dbReference type="ARBA" id="ARBA00023136"/>
    </source>
</evidence>
<evidence type="ECO:0000256" key="1">
    <source>
        <dbReference type="ARBA" id="ARBA00004609"/>
    </source>
</evidence>
<dbReference type="GO" id="GO:0098552">
    <property type="term" value="C:side of membrane"/>
    <property type="evidence" value="ECO:0007669"/>
    <property type="project" value="UniProtKB-KW"/>
</dbReference>
<dbReference type="Pfam" id="PF00245">
    <property type="entry name" value="Alk_phosphatase"/>
    <property type="match status" value="1"/>
</dbReference>
<dbReference type="EC" id="3.1.3.1" evidence="3"/>
<comment type="caution">
    <text evidence="17">The sequence shown here is derived from an EMBL/GenBank/DDBJ whole genome shotgun (WGS) entry which is preliminary data.</text>
</comment>
<feature type="binding site" evidence="14">
    <location>
        <position position="159"/>
    </location>
    <ligand>
        <name>Mg(2+)</name>
        <dbReference type="ChEBI" id="CHEBI:18420"/>
    </ligand>
</feature>
<accession>A0A443SMK1</accession>
<evidence type="ECO:0000256" key="8">
    <source>
        <dbReference type="ARBA" id="ARBA00022833"/>
    </source>
</evidence>
<comment type="cofactor">
    <cofactor evidence="14">
        <name>Mg(2+)</name>
        <dbReference type="ChEBI" id="CHEBI:18420"/>
    </cofactor>
    <text evidence="14">Binds 1 Mg(2+) ion.</text>
</comment>
<evidence type="ECO:0000256" key="14">
    <source>
        <dbReference type="PIRSR" id="PIRSR601952-2"/>
    </source>
</evidence>
<dbReference type="STRING" id="299467.A0A443SMK1"/>
<evidence type="ECO:0000256" key="16">
    <source>
        <dbReference type="SAM" id="MobiDB-lite"/>
    </source>
</evidence>
<feature type="binding site" evidence="14">
    <location>
        <position position="45"/>
    </location>
    <ligand>
        <name>Mg(2+)</name>
        <dbReference type="ChEBI" id="CHEBI:18420"/>
    </ligand>
</feature>
<keyword evidence="12" id="KW-0449">Lipoprotein</keyword>
<evidence type="ECO:0000256" key="4">
    <source>
        <dbReference type="ARBA" id="ARBA00022475"/>
    </source>
</evidence>
<feature type="active site" description="Phosphoserine intermediate" evidence="13">
    <location>
        <position position="96"/>
    </location>
</feature>
<feature type="binding site" evidence="14">
    <location>
        <position position="359"/>
    </location>
    <ligand>
        <name>Zn(2+)</name>
        <dbReference type="ChEBI" id="CHEBI:29105"/>
        <label>2</label>
    </ligand>
</feature>
<gene>
    <name evidence="17" type="ORF">B4U80_01132</name>
</gene>